<dbReference type="GeneID" id="111100642"/>
<protein>
    <submittedName>
        <fullName evidence="2 3">Uncharacterized protein LOC111100642</fullName>
    </submittedName>
</protein>
<evidence type="ECO:0000313" key="4">
    <source>
        <dbReference type="RefSeq" id="XP_022288436.1"/>
    </source>
</evidence>
<name>A0A8B8AAE3_CRAVI</name>
<keyword evidence="1" id="KW-1185">Reference proteome</keyword>
<dbReference type="Proteomes" id="UP000694844">
    <property type="component" value="Chromosome 6"/>
</dbReference>
<dbReference type="RefSeq" id="XP_022288434.1">
    <property type="nucleotide sequence ID" value="XM_022432726.1"/>
</dbReference>
<evidence type="ECO:0000313" key="3">
    <source>
        <dbReference type="RefSeq" id="XP_022288435.1"/>
    </source>
</evidence>
<evidence type="ECO:0000313" key="1">
    <source>
        <dbReference type="Proteomes" id="UP000694844"/>
    </source>
</evidence>
<gene>
    <name evidence="2 3 4" type="primary">LOC111100642</name>
</gene>
<evidence type="ECO:0000313" key="2">
    <source>
        <dbReference type="RefSeq" id="XP_022288434.1"/>
    </source>
</evidence>
<sequence>MWIETINQVRSISPFFSRILNSLLKIPSLRSATFWGDFVPIEIQNEISTIVFVDFNENINFLKKLPEMYRQEECFFVLVATKKNYEMIESATSPSDSYPQNHTVICDMDLLNLRKLGKLTVICADNLNKKRGVSVALIIEMLRLLSWGKEMYVMSRRKEIKTAIYLFKELFGIEIQANHDPRLKHEPTGTTNNFICHQTSEYFKNTRIPERCMFLDMDNIKLCQNEMNRILMELNNLIINCQNPPQSSRRPPPAYRTSVQLSNSVQADLTSNCIDVEVPIVDDLADIFIIWMMTILHSLLPVNVPFEIQSKDKIFLAAKKYLSKDNSRQILLPDIE</sequence>
<dbReference type="RefSeq" id="XP_022288435.1">
    <property type="nucleotide sequence ID" value="XM_022432727.1"/>
</dbReference>
<accession>A0A8B8AAE3</accession>
<reference evidence="2 3" key="1">
    <citation type="submission" date="2025-04" db="UniProtKB">
        <authorList>
            <consortium name="RefSeq"/>
        </authorList>
    </citation>
    <scope>IDENTIFICATION</scope>
    <source>
        <tissue evidence="2 3">Whole sample</tissue>
    </source>
</reference>
<dbReference type="AlphaFoldDB" id="A0A8B8AAE3"/>
<organism evidence="1 4">
    <name type="scientific">Crassostrea virginica</name>
    <name type="common">Eastern oyster</name>
    <dbReference type="NCBI Taxonomy" id="6565"/>
    <lineage>
        <taxon>Eukaryota</taxon>
        <taxon>Metazoa</taxon>
        <taxon>Spiralia</taxon>
        <taxon>Lophotrochozoa</taxon>
        <taxon>Mollusca</taxon>
        <taxon>Bivalvia</taxon>
        <taxon>Autobranchia</taxon>
        <taxon>Pteriomorphia</taxon>
        <taxon>Ostreida</taxon>
        <taxon>Ostreoidea</taxon>
        <taxon>Ostreidae</taxon>
        <taxon>Crassostrea</taxon>
    </lineage>
</organism>
<proteinExistence type="predicted"/>
<dbReference type="RefSeq" id="XP_022288436.1">
    <property type="nucleotide sequence ID" value="XM_022432728.1"/>
</dbReference>
<dbReference type="KEGG" id="cvn:111100642"/>